<dbReference type="PANTHER" id="PTHR31232:SF172">
    <property type="entry name" value="S-PROTEIN HOMOLOG"/>
    <property type="match status" value="1"/>
</dbReference>
<comment type="similarity">
    <text evidence="2 6">Belongs to the plant self-incompatibility (S1) protein family.</text>
</comment>
<evidence type="ECO:0000256" key="6">
    <source>
        <dbReference type="RuleBase" id="RU367044"/>
    </source>
</evidence>
<sequence>MHSLFTLFILSSLISSITHACFITTQWDVFVMSNIEDDFVAHIKSGDDDLGNHTIPFNGNYNWSFCDRVDGRTLFYAYFWWGSKYQSLALFDDELRGPCFVTERGYHQQCYWLVTPDGFFVSGYNRTFSSNYWTFKAHWG</sequence>
<organism evidence="7 8">
    <name type="scientific">Tagetes erecta</name>
    <name type="common">African marigold</name>
    <dbReference type="NCBI Taxonomy" id="13708"/>
    <lineage>
        <taxon>Eukaryota</taxon>
        <taxon>Viridiplantae</taxon>
        <taxon>Streptophyta</taxon>
        <taxon>Embryophyta</taxon>
        <taxon>Tracheophyta</taxon>
        <taxon>Spermatophyta</taxon>
        <taxon>Magnoliopsida</taxon>
        <taxon>eudicotyledons</taxon>
        <taxon>Gunneridae</taxon>
        <taxon>Pentapetalae</taxon>
        <taxon>asterids</taxon>
        <taxon>campanulids</taxon>
        <taxon>Asterales</taxon>
        <taxon>Asteraceae</taxon>
        <taxon>Asteroideae</taxon>
        <taxon>Heliantheae alliance</taxon>
        <taxon>Tageteae</taxon>
        <taxon>Tagetes</taxon>
    </lineage>
</organism>
<evidence type="ECO:0000256" key="2">
    <source>
        <dbReference type="ARBA" id="ARBA00005581"/>
    </source>
</evidence>
<accession>A0AAD8LF07</accession>
<evidence type="ECO:0000313" key="8">
    <source>
        <dbReference type="Proteomes" id="UP001229421"/>
    </source>
</evidence>
<comment type="subcellular location">
    <subcellularLocation>
        <location evidence="1 6">Secreted</location>
    </subcellularLocation>
</comment>
<evidence type="ECO:0000256" key="5">
    <source>
        <dbReference type="ARBA" id="ARBA00022729"/>
    </source>
</evidence>
<dbReference type="InterPro" id="IPR010264">
    <property type="entry name" value="Self-incomp_S1"/>
</dbReference>
<dbReference type="Pfam" id="PF05938">
    <property type="entry name" value="Self-incomp_S1"/>
    <property type="match status" value="1"/>
</dbReference>
<dbReference type="PANTHER" id="PTHR31232">
    <property type="match status" value="1"/>
</dbReference>
<keyword evidence="4 6" id="KW-0964">Secreted</keyword>
<keyword evidence="5 6" id="KW-0732">Signal</keyword>
<feature type="signal peptide" evidence="6">
    <location>
        <begin position="1"/>
        <end position="20"/>
    </location>
</feature>
<evidence type="ECO:0000256" key="1">
    <source>
        <dbReference type="ARBA" id="ARBA00004613"/>
    </source>
</evidence>
<keyword evidence="8" id="KW-1185">Reference proteome</keyword>
<comment type="caution">
    <text evidence="7">The sequence shown here is derived from an EMBL/GenBank/DDBJ whole genome shotgun (WGS) entry which is preliminary data.</text>
</comment>
<feature type="chain" id="PRO_5041766757" description="S-protein homolog" evidence="6">
    <location>
        <begin position="21"/>
        <end position="140"/>
    </location>
</feature>
<evidence type="ECO:0000256" key="4">
    <source>
        <dbReference type="ARBA" id="ARBA00022525"/>
    </source>
</evidence>
<evidence type="ECO:0000313" key="7">
    <source>
        <dbReference type="EMBL" id="KAK1437976.1"/>
    </source>
</evidence>
<keyword evidence="3 6" id="KW-0713">Self-incompatibility</keyword>
<gene>
    <name evidence="7" type="ORF">QVD17_03777</name>
</gene>
<dbReference type="GO" id="GO:0005576">
    <property type="term" value="C:extracellular region"/>
    <property type="evidence" value="ECO:0007669"/>
    <property type="project" value="UniProtKB-SubCell"/>
</dbReference>
<evidence type="ECO:0000256" key="3">
    <source>
        <dbReference type="ARBA" id="ARBA00022471"/>
    </source>
</evidence>
<dbReference type="EMBL" id="JAUHHV010000001">
    <property type="protein sequence ID" value="KAK1437976.1"/>
    <property type="molecule type" value="Genomic_DNA"/>
</dbReference>
<name>A0AAD8LF07_TARER</name>
<dbReference type="AlphaFoldDB" id="A0AAD8LF07"/>
<reference evidence="7" key="1">
    <citation type="journal article" date="2023" name="bioRxiv">
        <title>Improved chromosome-level genome assembly for marigold (Tagetes erecta).</title>
        <authorList>
            <person name="Jiang F."/>
            <person name="Yuan L."/>
            <person name="Wang S."/>
            <person name="Wang H."/>
            <person name="Xu D."/>
            <person name="Wang A."/>
            <person name="Fan W."/>
        </authorList>
    </citation>
    <scope>NUCLEOTIDE SEQUENCE</scope>
    <source>
        <strain evidence="7">WSJ</strain>
        <tissue evidence="7">Leaf</tissue>
    </source>
</reference>
<dbReference type="GO" id="GO:0060320">
    <property type="term" value="P:rejection of self pollen"/>
    <property type="evidence" value="ECO:0007669"/>
    <property type="project" value="UniProtKB-KW"/>
</dbReference>
<protein>
    <recommendedName>
        <fullName evidence="6">S-protein homolog</fullName>
    </recommendedName>
</protein>
<proteinExistence type="inferred from homology"/>
<dbReference type="Proteomes" id="UP001229421">
    <property type="component" value="Unassembled WGS sequence"/>
</dbReference>